<name>A0A1R4FDV2_9MICO</name>
<evidence type="ECO:0008006" key="4">
    <source>
        <dbReference type="Google" id="ProtNLM"/>
    </source>
</evidence>
<feature type="chain" id="PRO_5012774454" description="DUF732 domain-containing protein" evidence="1">
    <location>
        <begin position="27"/>
        <end position="161"/>
    </location>
</feature>
<organism evidence="2 3">
    <name type="scientific">Agrococcus casei LMG 22410</name>
    <dbReference type="NCBI Taxonomy" id="1255656"/>
    <lineage>
        <taxon>Bacteria</taxon>
        <taxon>Bacillati</taxon>
        <taxon>Actinomycetota</taxon>
        <taxon>Actinomycetes</taxon>
        <taxon>Micrococcales</taxon>
        <taxon>Microbacteriaceae</taxon>
        <taxon>Agrococcus</taxon>
    </lineage>
</organism>
<sequence length="161" mass="16120">MTLKKTATLIAAAAAAALALAGCASAGGADETAESESAASSEQAVERTAAVSTICTTEGGAEFTIIDFETSWNFSSPGDSIADCSSEVLTDGTLTEEQAAAAEALGQPDDIEAVAPLYAVCAHPEFGGIDPAAASDEETAELQAAVQLCPEHPLAAEVEAR</sequence>
<gene>
    <name evidence="2" type="ORF">CZ674_04070</name>
</gene>
<accession>A0A1R4FDV2</accession>
<dbReference type="PROSITE" id="PS51257">
    <property type="entry name" value="PROKAR_LIPOPROTEIN"/>
    <property type="match status" value="1"/>
</dbReference>
<evidence type="ECO:0000313" key="3">
    <source>
        <dbReference type="Proteomes" id="UP000195787"/>
    </source>
</evidence>
<evidence type="ECO:0000256" key="1">
    <source>
        <dbReference type="SAM" id="SignalP"/>
    </source>
</evidence>
<dbReference type="RefSeq" id="WP_143244624.1">
    <property type="nucleotide sequence ID" value="NZ_FUHU01000020.1"/>
</dbReference>
<protein>
    <recommendedName>
        <fullName evidence="4">DUF732 domain-containing protein</fullName>
    </recommendedName>
</protein>
<dbReference type="Proteomes" id="UP000195787">
    <property type="component" value="Unassembled WGS sequence"/>
</dbReference>
<dbReference type="GeneID" id="303172381"/>
<keyword evidence="3" id="KW-1185">Reference proteome</keyword>
<evidence type="ECO:0000313" key="2">
    <source>
        <dbReference type="EMBL" id="SJM54056.1"/>
    </source>
</evidence>
<dbReference type="EMBL" id="FUHU01000020">
    <property type="protein sequence ID" value="SJM54056.1"/>
    <property type="molecule type" value="Genomic_DNA"/>
</dbReference>
<dbReference type="OrthoDB" id="166978at2"/>
<dbReference type="AlphaFoldDB" id="A0A1R4FDV2"/>
<feature type="signal peptide" evidence="1">
    <location>
        <begin position="1"/>
        <end position="26"/>
    </location>
</feature>
<reference evidence="2 3" key="1">
    <citation type="submission" date="2017-02" db="EMBL/GenBank/DDBJ databases">
        <authorList>
            <person name="Peterson S.W."/>
        </authorList>
    </citation>
    <scope>NUCLEOTIDE SEQUENCE [LARGE SCALE GENOMIC DNA]</scope>
    <source>
        <strain evidence="2 3">LMG 22410</strain>
    </source>
</reference>
<keyword evidence="1" id="KW-0732">Signal</keyword>
<proteinExistence type="predicted"/>